<feature type="chain" id="PRO_5026849240" description="Porin" evidence="1">
    <location>
        <begin position="24"/>
        <end position="402"/>
    </location>
</feature>
<reference evidence="2 3" key="1">
    <citation type="submission" date="2020-01" db="EMBL/GenBank/DDBJ databases">
        <title>Genomes of bacteria type strains.</title>
        <authorList>
            <person name="Chen J."/>
            <person name="Zhu S."/>
            <person name="Yang J."/>
        </authorList>
    </citation>
    <scope>NUCLEOTIDE SEQUENCE [LARGE SCALE GENOMIC DNA]</scope>
    <source>
        <strain evidence="2 3">LMG 22958</strain>
    </source>
</reference>
<dbReference type="PROSITE" id="PS51257">
    <property type="entry name" value="PROKAR_LIPOPROTEIN"/>
    <property type="match status" value="1"/>
</dbReference>
<dbReference type="AlphaFoldDB" id="A0A6L9MWM6"/>
<feature type="signal peptide" evidence="1">
    <location>
        <begin position="1"/>
        <end position="23"/>
    </location>
</feature>
<evidence type="ECO:0000313" key="2">
    <source>
        <dbReference type="EMBL" id="NDW22674.1"/>
    </source>
</evidence>
<dbReference type="RefSeq" id="WP_163112421.1">
    <property type="nucleotide sequence ID" value="NZ_JAAAWP010000009.1"/>
</dbReference>
<comment type="caution">
    <text evidence="2">The sequence shown here is derived from an EMBL/GenBank/DDBJ whole genome shotgun (WGS) entry which is preliminary data.</text>
</comment>
<name>A0A6L9MWM6_9ALTE</name>
<evidence type="ECO:0000256" key="1">
    <source>
        <dbReference type="SAM" id="SignalP"/>
    </source>
</evidence>
<sequence>MNSIKRSVLLIALYLLSISCVDAKQHDDNGLAVSGFARLVGGYLDTDKARYQGYKNALSFSEMSLAAIQADYKINDYFSASAQLLAHSSENRDSGIEWLYLTFMPNESLQFNAGRLRTPFLKYSDVIDVGFAYPWISPPQQLYSSILFSHYEGINARYRTRFNDFSVDFEAYYGSYQDDMNMQGVSAKVDIDELYGGIVEVNYGSFQLRLASIASQKIEAEVDSITPLLQGLNSAGFSDTADRFQINDGAHSVLIGASFDSLDWFVGAEWMKITSDIDVLSTLDSVYLTGGYYFDNVLLHATFTSSRQASISQDNPVPLGVSDELDQLHFTVNALNSFFPEGDLDSLTLGARWDFRTNMAFKAEVSLLDGRRGASSFFDIIEGNEDFDRSSTLYQFALEWVF</sequence>
<protein>
    <recommendedName>
        <fullName evidence="4">Porin</fullName>
    </recommendedName>
</protein>
<dbReference type="SUPFAM" id="SSF56935">
    <property type="entry name" value="Porins"/>
    <property type="match status" value="1"/>
</dbReference>
<evidence type="ECO:0008006" key="4">
    <source>
        <dbReference type="Google" id="ProtNLM"/>
    </source>
</evidence>
<organism evidence="2 3">
    <name type="scientific">Alteromonas hispanica</name>
    <dbReference type="NCBI Taxonomy" id="315421"/>
    <lineage>
        <taxon>Bacteria</taxon>
        <taxon>Pseudomonadati</taxon>
        <taxon>Pseudomonadota</taxon>
        <taxon>Gammaproteobacteria</taxon>
        <taxon>Alteromonadales</taxon>
        <taxon>Alteromonadaceae</taxon>
        <taxon>Alteromonas/Salinimonas group</taxon>
        <taxon>Alteromonas</taxon>
    </lineage>
</organism>
<keyword evidence="3" id="KW-1185">Reference proteome</keyword>
<evidence type="ECO:0000313" key="3">
    <source>
        <dbReference type="Proteomes" id="UP000478837"/>
    </source>
</evidence>
<keyword evidence="1" id="KW-0732">Signal</keyword>
<dbReference type="EMBL" id="JAAAWP010000009">
    <property type="protein sequence ID" value="NDW22674.1"/>
    <property type="molecule type" value="Genomic_DNA"/>
</dbReference>
<proteinExistence type="predicted"/>
<dbReference type="Proteomes" id="UP000478837">
    <property type="component" value="Unassembled WGS sequence"/>
</dbReference>
<accession>A0A6L9MWM6</accession>
<gene>
    <name evidence="2" type="ORF">GTW09_14185</name>
</gene>